<comment type="caution">
    <text evidence="3">The sequence shown here is derived from an EMBL/GenBank/DDBJ whole genome shotgun (WGS) entry which is preliminary data.</text>
</comment>
<keyword evidence="2" id="KW-0472">Membrane</keyword>
<evidence type="ECO:0000256" key="1">
    <source>
        <dbReference type="SAM" id="MobiDB-lite"/>
    </source>
</evidence>
<feature type="compositionally biased region" description="Low complexity" evidence="1">
    <location>
        <begin position="147"/>
        <end position="159"/>
    </location>
</feature>
<proteinExistence type="predicted"/>
<dbReference type="Proteomes" id="UP001385951">
    <property type="component" value="Unassembled WGS sequence"/>
</dbReference>
<feature type="transmembrane region" description="Helical" evidence="2">
    <location>
        <begin position="20"/>
        <end position="41"/>
    </location>
</feature>
<dbReference type="EMBL" id="JASBNA010000002">
    <property type="protein sequence ID" value="KAK7694653.1"/>
    <property type="molecule type" value="Genomic_DNA"/>
</dbReference>
<accession>A0AAW0GVT9</accession>
<reference evidence="3 4" key="1">
    <citation type="submission" date="2022-09" db="EMBL/GenBank/DDBJ databases">
        <authorList>
            <person name="Palmer J.M."/>
        </authorList>
    </citation>
    <scope>NUCLEOTIDE SEQUENCE [LARGE SCALE GENOMIC DNA]</scope>
    <source>
        <strain evidence="3 4">DSM 7382</strain>
    </source>
</reference>
<organism evidence="3 4">
    <name type="scientific">Cerrena zonata</name>
    <dbReference type="NCBI Taxonomy" id="2478898"/>
    <lineage>
        <taxon>Eukaryota</taxon>
        <taxon>Fungi</taxon>
        <taxon>Dikarya</taxon>
        <taxon>Basidiomycota</taxon>
        <taxon>Agaricomycotina</taxon>
        <taxon>Agaricomycetes</taxon>
        <taxon>Polyporales</taxon>
        <taxon>Cerrenaceae</taxon>
        <taxon>Cerrena</taxon>
    </lineage>
</organism>
<keyword evidence="2" id="KW-1133">Transmembrane helix</keyword>
<dbReference type="AlphaFoldDB" id="A0AAW0GVT9"/>
<sequence length="176" mass="18905">MAEFIQALDPSKLVLLETGLSFLTSAFEAPVYNLPIFLFGLLSQESNEAVQSLRAFTFLAGGSIIYDIIWMARHDQHWFIRVLTIFIQILKIPTVLAFAAALRQRGGQFSGLSFSGNDIGGATVWSMPGGFTSGGREGYQSVEDPIATPTPKPALHTPATAPPPPPPNAPGAYQSV</sequence>
<feature type="compositionally biased region" description="Pro residues" evidence="1">
    <location>
        <begin position="160"/>
        <end position="169"/>
    </location>
</feature>
<protein>
    <submittedName>
        <fullName evidence="3">Uncharacterized protein</fullName>
    </submittedName>
</protein>
<keyword evidence="4" id="KW-1185">Reference proteome</keyword>
<gene>
    <name evidence="3" type="ORF">QCA50_001840</name>
</gene>
<feature type="transmembrane region" description="Helical" evidence="2">
    <location>
        <begin position="78"/>
        <end position="102"/>
    </location>
</feature>
<feature type="region of interest" description="Disordered" evidence="1">
    <location>
        <begin position="135"/>
        <end position="176"/>
    </location>
</feature>
<evidence type="ECO:0000256" key="2">
    <source>
        <dbReference type="SAM" id="Phobius"/>
    </source>
</evidence>
<feature type="transmembrane region" description="Helical" evidence="2">
    <location>
        <begin position="53"/>
        <end position="72"/>
    </location>
</feature>
<name>A0AAW0GVT9_9APHY</name>
<evidence type="ECO:0000313" key="4">
    <source>
        <dbReference type="Proteomes" id="UP001385951"/>
    </source>
</evidence>
<evidence type="ECO:0000313" key="3">
    <source>
        <dbReference type="EMBL" id="KAK7694653.1"/>
    </source>
</evidence>
<keyword evidence="2" id="KW-0812">Transmembrane</keyword>